<feature type="compositionally biased region" description="Basic and acidic residues" evidence="1">
    <location>
        <begin position="1"/>
        <end position="11"/>
    </location>
</feature>
<evidence type="ECO:0000259" key="3">
    <source>
        <dbReference type="Pfam" id="PF22820"/>
    </source>
</evidence>
<protein>
    <recommendedName>
        <fullName evidence="3">TcaA 4th domain-containing protein</fullName>
    </recommendedName>
</protein>
<reference evidence="4 5" key="1">
    <citation type="submission" date="2017-10" db="EMBL/GenBank/DDBJ databases">
        <title>Extensive intraspecific genome diversity in a model arbuscular mycorrhizal fungus.</title>
        <authorList>
            <person name="Chen E.C.H."/>
            <person name="Morin E."/>
            <person name="Baudet D."/>
            <person name="Noel J."/>
            <person name="Ndikumana S."/>
            <person name="Charron P."/>
            <person name="St-Onge C."/>
            <person name="Giorgi J."/>
            <person name="Grigoriev I.V."/>
            <person name="Roux C."/>
            <person name="Martin F.M."/>
            <person name="Corradi N."/>
        </authorList>
    </citation>
    <scope>NUCLEOTIDE SEQUENCE [LARGE SCALE GENOMIC DNA]</scope>
    <source>
        <strain evidence="4 5">A1</strain>
    </source>
</reference>
<proteinExistence type="predicted"/>
<keyword evidence="2" id="KW-0812">Transmembrane</keyword>
<reference evidence="4 5" key="2">
    <citation type="submission" date="2017-10" db="EMBL/GenBank/DDBJ databases">
        <title>Genome analyses suggest a sexual origin of heterokaryosis in a supposedly ancient asexual fungus.</title>
        <authorList>
            <person name="Corradi N."/>
            <person name="Sedzielewska K."/>
            <person name="Noel J."/>
            <person name="Charron P."/>
            <person name="Farinelli L."/>
            <person name="Marton T."/>
            <person name="Kruger M."/>
            <person name="Pelin A."/>
            <person name="Brachmann A."/>
            <person name="Corradi N."/>
        </authorList>
    </citation>
    <scope>NUCLEOTIDE SEQUENCE [LARGE SCALE GENOMIC DNA]</scope>
    <source>
        <strain evidence="4 5">A1</strain>
    </source>
</reference>
<evidence type="ECO:0000256" key="2">
    <source>
        <dbReference type="SAM" id="Phobius"/>
    </source>
</evidence>
<feature type="transmembrane region" description="Helical" evidence="2">
    <location>
        <begin position="110"/>
        <end position="129"/>
    </location>
</feature>
<sequence length="333" mass="37166">MADEPKSEEHIPSSSDELLEDQPTVEFVPTQPQTLNELDHTHETNQICTNCGRVQTKLVSFCSECGAQLAVDLDYVQPFKPNVNKAVNRRSQSNAPEVKEKKPLGLGMKMTIVSLIVLILLVIGAHLYIQKSLDPNNFKENGATQSLEDNNGNLLISIEEEPYLLFYKKINFHVEPVEVTVVANTNGNPVELTFANLETKEITDDSLKLGLFAPGEYKYTLNIKDDYFEKELEEYVSINGKGNNKYSFEIDLSENAVQLTSDIEDAIIYINGENTNKTANEINLFAAPLDGSVEVYAEAVNDEGETIQSETITLTDTSHHLVFSEVQEQMAIE</sequence>
<evidence type="ECO:0000313" key="5">
    <source>
        <dbReference type="Proteomes" id="UP000232688"/>
    </source>
</evidence>
<gene>
    <name evidence="4" type="ORF">RhiirA1_478706</name>
</gene>
<feature type="domain" description="TcaA 4th" evidence="3">
    <location>
        <begin position="256"/>
        <end position="318"/>
    </location>
</feature>
<feature type="region of interest" description="Disordered" evidence="1">
    <location>
        <begin position="1"/>
        <end position="24"/>
    </location>
</feature>
<keyword evidence="2" id="KW-0472">Membrane</keyword>
<keyword evidence="2" id="KW-1133">Transmembrane helix</keyword>
<evidence type="ECO:0000313" key="4">
    <source>
        <dbReference type="EMBL" id="PKC53712.1"/>
    </source>
</evidence>
<dbReference type="PANTHER" id="PTHR40038">
    <property type="entry name" value="MEMBRANE-ASSOCIATED PROTEIN TCAA"/>
    <property type="match status" value="1"/>
</dbReference>
<dbReference type="InterPro" id="IPR054530">
    <property type="entry name" value="TcaA_4th"/>
</dbReference>
<dbReference type="AlphaFoldDB" id="A0A2N0QRM9"/>
<dbReference type="PANTHER" id="PTHR40038:SF1">
    <property type="entry name" value="MEMBRANE-ASSOCIATED PROTEIN TCAA"/>
    <property type="match status" value="1"/>
</dbReference>
<dbReference type="EMBL" id="LLXH01003908">
    <property type="protein sequence ID" value="PKC53712.1"/>
    <property type="molecule type" value="Genomic_DNA"/>
</dbReference>
<evidence type="ECO:0000256" key="1">
    <source>
        <dbReference type="SAM" id="MobiDB-lite"/>
    </source>
</evidence>
<dbReference type="Pfam" id="PF22820">
    <property type="entry name" value="TcaA_3rd_4th"/>
    <property type="match status" value="1"/>
</dbReference>
<name>A0A2N0QRM9_9GLOM</name>
<dbReference type="Proteomes" id="UP000232688">
    <property type="component" value="Unassembled WGS sequence"/>
</dbReference>
<accession>A0A2N0QRM9</accession>
<comment type="caution">
    <text evidence="4">The sequence shown here is derived from an EMBL/GenBank/DDBJ whole genome shotgun (WGS) entry which is preliminary data.</text>
</comment>
<organism evidence="4 5">
    <name type="scientific">Rhizophagus irregularis</name>
    <dbReference type="NCBI Taxonomy" id="588596"/>
    <lineage>
        <taxon>Eukaryota</taxon>
        <taxon>Fungi</taxon>
        <taxon>Fungi incertae sedis</taxon>
        <taxon>Mucoromycota</taxon>
        <taxon>Glomeromycotina</taxon>
        <taxon>Glomeromycetes</taxon>
        <taxon>Glomerales</taxon>
        <taxon>Glomeraceae</taxon>
        <taxon>Rhizophagus</taxon>
    </lineage>
</organism>
<feature type="non-terminal residue" evidence="4">
    <location>
        <position position="333"/>
    </location>
</feature>
<dbReference type="VEuPathDB" id="FungiDB:RhiirA1_478706"/>